<dbReference type="OrthoDB" id="420612at2"/>
<accession>Q10XM9</accession>
<dbReference type="InterPro" id="IPR041358">
    <property type="entry name" value="Raf1_N"/>
</dbReference>
<proteinExistence type="inferred from homology"/>
<reference evidence="10" key="1">
    <citation type="submission" date="2006-06" db="EMBL/GenBank/DDBJ databases">
        <title>Complete sequence of Trichodesmium erythraeum IMS101.</title>
        <authorList>
            <consortium name="US DOE Joint Genome Institute"/>
            <person name="Copeland A."/>
            <person name="Lucas S."/>
            <person name="Lapidus A."/>
            <person name="Barry K."/>
            <person name="Detter J.C."/>
            <person name="Glavina del Rio T."/>
            <person name="Hammon N."/>
            <person name="Israni S."/>
            <person name="Dalin E."/>
            <person name="Tice H."/>
            <person name="Pitluck S."/>
            <person name="Kiss H."/>
            <person name="Munk A.C."/>
            <person name="Brettin T."/>
            <person name="Bruce D."/>
            <person name="Han C."/>
            <person name="Tapia R."/>
            <person name="Gilna P."/>
            <person name="Schmutz J."/>
            <person name="Larimer F."/>
            <person name="Land M."/>
            <person name="Hauser L."/>
            <person name="Kyrpides N."/>
            <person name="Kim E."/>
            <person name="Richardson P."/>
        </authorList>
    </citation>
    <scope>NUCLEOTIDE SEQUENCE [LARGE SCALE GENOMIC DNA]</scope>
    <source>
        <strain evidence="10">IMS101</strain>
    </source>
</reference>
<evidence type="ECO:0000256" key="3">
    <source>
        <dbReference type="ARBA" id="ARBA00023186"/>
    </source>
</evidence>
<dbReference type="Pfam" id="PF18087">
    <property type="entry name" value="RuBisCo_chap_C"/>
    <property type="match status" value="1"/>
</dbReference>
<evidence type="ECO:0000256" key="6">
    <source>
        <dbReference type="HAMAP-Rule" id="MF_00856"/>
    </source>
</evidence>
<comment type="function">
    <text evidence="6">A major RuBisCO chaperone. Acts after GroEL-GroES chaperonin to fold and/or assemble the large subunit of RuBisCO (ccbL, rbcL). Cooperates with RbcX in RbcL folding, plays the major role in assembly of dimers into RbcL(8)-Raf1(8) intermediate complexes. RbcS replaces Raf1, leading to holoenzyme formation.</text>
</comment>
<dbReference type="PANTHER" id="PTHR35299:SF6">
    <property type="entry name" value="RUBISCO ACCUMULATION FACTOR 1"/>
    <property type="match status" value="1"/>
</dbReference>
<feature type="domain" description="Rubisco accumulation factor 1 helix turn helix" evidence="9">
    <location>
        <begin position="20"/>
        <end position="80"/>
    </location>
</feature>
<dbReference type="Pfam" id="PF18579">
    <property type="entry name" value="Raf1_HTH"/>
    <property type="match status" value="1"/>
</dbReference>
<dbReference type="KEGG" id="ter:Tery_3970"/>
<comment type="subcellular location">
    <subcellularLocation>
        <location evidence="6">Cytoplasm</location>
    </subcellularLocation>
</comment>
<dbReference type="GO" id="GO:0005737">
    <property type="term" value="C:cytoplasm"/>
    <property type="evidence" value="ECO:0007669"/>
    <property type="project" value="UniProtKB-SubCell"/>
</dbReference>
<dbReference type="Pfam" id="PF18578">
    <property type="entry name" value="Raf1_N"/>
    <property type="match status" value="1"/>
</dbReference>
<comment type="similarity">
    <text evidence="6">Belongs to the RAF family.</text>
</comment>
<comment type="subunit">
    <text evidence="6">Homodimer. Forms an RbcL(8)-Raf1(8) complex. Forms complexes of many stoichiometries with RbcL with and without RbcS. RbcX and Raf1 can bind simultaneously to RbcL.</text>
</comment>
<dbReference type="InterPro" id="IPR037494">
    <property type="entry name" value="RAF1"/>
</dbReference>
<keyword evidence="1 6" id="KW-0963">Cytoplasm</keyword>
<gene>
    <name evidence="6" type="primary">raf1</name>
    <name evidence="10" type="ordered locus">Tery_3970</name>
</gene>
<dbReference type="GO" id="GO:0110102">
    <property type="term" value="P:ribulose bisphosphate carboxylase complex assembly"/>
    <property type="evidence" value="ECO:0007669"/>
    <property type="project" value="UniProtKB-UniRule"/>
</dbReference>
<dbReference type="InterPro" id="IPR046382">
    <property type="entry name" value="Raf1_cyn"/>
</dbReference>
<evidence type="ECO:0000259" key="9">
    <source>
        <dbReference type="Pfam" id="PF18579"/>
    </source>
</evidence>
<dbReference type="PANTHER" id="PTHR35299">
    <property type="entry name" value="RUBISCO ACCUMULATION FACTOR 1"/>
    <property type="match status" value="1"/>
</dbReference>
<dbReference type="HOGENOM" id="CLU_766477_0_0_3"/>
<dbReference type="InterPro" id="IPR040858">
    <property type="entry name" value="Raf1_C"/>
</dbReference>
<dbReference type="eggNOG" id="ENOG502Z7IG">
    <property type="taxonomic scope" value="Bacteria"/>
</dbReference>
<keyword evidence="3 6" id="KW-0143">Chaperone</keyword>
<evidence type="ECO:0000256" key="2">
    <source>
        <dbReference type="ARBA" id="ARBA00022531"/>
    </source>
</evidence>
<keyword evidence="4 6" id="KW-0120">Carbon dioxide fixation</keyword>
<dbReference type="InterPro" id="IPR040781">
    <property type="entry name" value="Raf1_HTH"/>
</dbReference>
<name>Q10XM9_TRIEI</name>
<dbReference type="AlphaFoldDB" id="Q10XM9"/>
<evidence type="ECO:0000256" key="1">
    <source>
        <dbReference type="ARBA" id="ARBA00022490"/>
    </source>
</evidence>
<dbReference type="GO" id="GO:0015979">
    <property type="term" value="P:photosynthesis"/>
    <property type="evidence" value="ECO:0007669"/>
    <property type="project" value="UniProtKB-KW"/>
</dbReference>
<dbReference type="STRING" id="203124.Tery_3970"/>
<keyword evidence="2 6" id="KW-0602">Photosynthesis</keyword>
<comment type="caution">
    <text evidence="6">Lacks conserved residue(s) required for the propagation of feature annotation.</text>
</comment>
<comment type="domain">
    <text evidence="6">Has 3 domains, the N-terminal alpha-helical domain, an extended flexible linker and the C-terminal beta-sheet domain. The 2 C-terminal beta-sheet domains are swapped and pack against each other to form the dimer interface.</text>
</comment>
<feature type="domain" description="Rubisco accumulation factor 1 C-terminal" evidence="7">
    <location>
        <begin position="219"/>
        <end position="357"/>
    </location>
</feature>
<dbReference type="HAMAP" id="MF_00856">
    <property type="entry name" value="Raf1"/>
    <property type="match status" value="1"/>
</dbReference>
<dbReference type="RefSeq" id="WP_011613325.1">
    <property type="nucleotide sequence ID" value="NC_008312.1"/>
</dbReference>
<evidence type="ECO:0000256" key="5">
    <source>
        <dbReference type="ARBA" id="ARBA00023859"/>
    </source>
</evidence>
<feature type="domain" description="Rubisco accumulation factor 1 alpha-helical" evidence="8">
    <location>
        <begin position="100"/>
        <end position="205"/>
    </location>
</feature>
<sequence>MTETPQNSPNQEQQLTNLVDPENLIGLLRRKEGSWVEWGNACAALQKAGYTSQNIFEETGFEPIHQNQVIVGSQVYASLVNADIKKNVLKLSKADILSRFERTGSDILYELRVLSQEQRIIASEFIVAHDLDVDDVKDVVKAIKDFAQMKTIPEGFSDSPGDIVGYQCWKQARQQSELQHRSRLIAKGLKLVDSQTARKQLEELLTDFTVVSQRPAPRLPVYRLELEEDLPRILPVIGKLPLKTEDFKAVPLVEEVEPFRMVKFSGGAGAWVAIPGWQVVIHAVDPVAIIENSDRLPTPIPGATEEVLLIIDRSQRQWNKDGYFIVDQGGKIIMQWFDEEPNVPLLGRALLILRPKKILDEELIKDLWQIEE</sequence>
<dbReference type="EMBL" id="CP000393">
    <property type="protein sequence ID" value="ABG52995.1"/>
    <property type="molecule type" value="Genomic_DNA"/>
</dbReference>
<dbReference type="GO" id="GO:0015977">
    <property type="term" value="P:carbon fixation"/>
    <property type="evidence" value="ECO:0007669"/>
    <property type="project" value="UniProtKB-UniRule"/>
</dbReference>
<evidence type="ECO:0000256" key="4">
    <source>
        <dbReference type="ARBA" id="ARBA00023300"/>
    </source>
</evidence>
<evidence type="ECO:0000259" key="8">
    <source>
        <dbReference type="Pfam" id="PF18578"/>
    </source>
</evidence>
<protein>
    <recommendedName>
        <fullName evidence="5 6">RuBisCO accumulation factor 1</fullName>
    </recommendedName>
</protein>
<evidence type="ECO:0000313" key="10">
    <source>
        <dbReference type="EMBL" id="ABG52995.1"/>
    </source>
</evidence>
<evidence type="ECO:0000259" key="7">
    <source>
        <dbReference type="Pfam" id="PF18087"/>
    </source>
</evidence>
<organism evidence="10">
    <name type="scientific">Trichodesmium erythraeum (strain IMS101)</name>
    <dbReference type="NCBI Taxonomy" id="203124"/>
    <lineage>
        <taxon>Bacteria</taxon>
        <taxon>Bacillati</taxon>
        <taxon>Cyanobacteriota</taxon>
        <taxon>Cyanophyceae</taxon>
        <taxon>Oscillatoriophycideae</taxon>
        <taxon>Oscillatoriales</taxon>
        <taxon>Microcoleaceae</taxon>
        <taxon>Trichodesmium</taxon>
    </lineage>
</organism>